<feature type="domain" description="NmrA-like" evidence="4">
    <location>
        <begin position="4"/>
        <end position="258"/>
    </location>
</feature>
<dbReference type="SUPFAM" id="SSF51735">
    <property type="entry name" value="NAD(P)-binding Rossmann-fold domains"/>
    <property type="match status" value="1"/>
</dbReference>
<dbReference type="EMBL" id="VYYT01000001">
    <property type="protein sequence ID" value="KAK2780400.1"/>
    <property type="molecule type" value="Genomic_DNA"/>
</dbReference>
<accession>A0AAE0DEH7</accession>
<evidence type="ECO:0000256" key="2">
    <source>
        <dbReference type="ARBA" id="ARBA00022857"/>
    </source>
</evidence>
<dbReference type="Gene3D" id="3.90.25.10">
    <property type="entry name" value="UDP-galactose 4-epimerase, domain 1"/>
    <property type="match status" value="1"/>
</dbReference>
<gene>
    <name evidence="5" type="ORF">CKAH01_00344</name>
</gene>
<proteinExistence type="inferred from homology"/>
<organism evidence="5 6">
    <name type="scientific">Colletotrichum kahawae</name>
    <name type="common">Coffee berry disease fungus</name>
    <dbReference type="NCBI Taxonomy" id="34407"/>
    <lineage>
        <taxon>Eukaryota</taxon>
        <taxon>Fungi</taxon>
        <taxon>Dikarya</taxon>
        <taxon>Ascomycota</taxon>
        <taxon>Pezizomycotina</taxon>
        <taxon>Sordariomycetes</taxon>
        <taxon>Hypocreomycetidae</taxon>
        <taxon>Glomerellales</taxon>
        <taxon>Glomerellaceae</taxon>
        <taxon>Colletotrichum</taxon>
        <taxon>Colletotrichum gloeosporioides species complex</taxon>
    </lineage>
</organism>
<evidence type="ECO:0000259" key="4">
    <source>
        <dbReference type="Pfam" id="PF05368"/>
    </source>
</evidence>
<keyword evidence="3" id="KW-0560">Oxidoreductase</keyword>
<dbReference type="InterPro" id="IPR008030">
    <property type="entry name" value="NmrA-like"/>
</dbReference>
<dbReference type="PANTHER" id="PTHR47706">
    <property type="entry name" value="NMRA-LIKE FAMILY PROTEIN"/>
    <property type="match status" value="1"/>
</dbReference>
<keyword evidence="2" id="KW-0521">NADP</keyword>
<dbReference type="Pfam" id="PF05368">
    <property type="entry name" value="NmrA"/>
    <property type="match status" value="1"/>
</dbReference>
<protein>
    <submittedName>
        <fullName evidence="5">NmrA-like family protein</fullName>
    </submittedName>
</protein>
<dbReference type="PANTHER" id="PTHR47706:SF4">
    <property type="entry name" value="NMRA-LIKE DOMAIN-CONTAINING PROTEIN"/>
    <property type="match status" value="1"/>
</dbReference>
<dbReference type="GO" id="GO:0016491">
    <property type="term" value="F:oxidoreductase activity"/>
    <property type="evidence" value="ECO:0007669"/>
    <property type="project" value="UniProtKB-KW"/>
</dbReference>
<comment type="similarity">
    <text evidence="1">Belongs to the NmrA-type oxidoreductase family. Isoflavone reductase subfamily.</text>
</comment>
<evidence type="ECO:0000256" key="1">
    <source>
        <dbReference type="ARBA" id="ARBA00005725"/>
    </source>
</evidence>
<comment type="caution">
    <text evidence="5">The sequence shown here is derived from an EMBL/GenBank/DDBJ whole genome shotgun (WGS) entry which is preliminary data.</text>
</comment>
<dbReference type="AlphaFoldDB" id="A0AAE0DEH7"/>
<reference evidence="5" key="1">
    <citation type="submission" date="2023-02" db="EMBL/GenBank/DDBJ databases">
        <title>Colletotrichum kahawae CIFC_Que2 genome sequencing and assembly.</title>
        <authorList>
            <person name="Baroncelli R."/>
        </authorList>
    </citation>
    <scope>NUCLEOTIDE SEQUENCE</scope>
    <source>
        <strain evidence="5">CIFC_Que2</strain>
    </source>
</reference>
<keyword evidence="6" id="KW-1185">Reference proteome</keyword>
<evidence type="ECO:0000313" key="5">
    <source>
        <dbReference type="EMBL" id="KAK2780400.1"/>
    </source>
</evidence>
<dbReference type="Gene3D" id="3.40.50.720">
    <property type="entry name" value="NAD(P)-binding Rossmann-like Domain"/>
    <property type="match status" value="1"/>
</dbReference>
<dbReference type="InterPro" id="IPR051609">
    <property type="entry name" value="NmrA/Isoflavone_reductase-like"/>
</dbReference>
<evidence type="ECO:0000256" key="3">
    <source>
        <dbReference type="ARBA" id="ARBA00023002"/>
    </source>
</evidence>
<dbReference type="InterPro" id="IPR036291">
    <property type="entry name" value="NAD(P)-bd_dom_sf"/>
</dbReference>
<sequence>MVNVAIAGGTGAVGKTLIEVMASQTKHQAVVLTRKVLTLSSNFVENASILITHNQAPSLEEEALAPTYQVDYSNVDSLKAFLEEHNIHTVISAFGINATSLATSQLNLIKAADASSVTKRFIPSSFAMRYPEDGVKILPPLEHYFTSLTALSSTSLEWAVVLNGTFLEYFAPAALKSHHPHSVIVLDMHHNAAAIPGDGNTPVTFTYTFDVARFVVAALDLERWPADHELRIVGDELTFNDFVKMAEEVKGVRFDVVYDDVEKVRASQISELPGHKASYDKFPKEQLQWFLAIFELWMATGLGKVEKEGSLNEMFPEIKPLTAREMLEKYWRP</sequence>
<dbReference type="Proteomes" id="UP001281614">
    <property type="component" value="Unassembled WGS sequence"/>
</dbReference>
<name>A0AAE0DEH7_COLKA</name>
<evidence type="ECO:0000313" key="6">
    <source>
        <dbReference type="Proteomes" id="UP001281614"/>
    </source>
</evidence>